<gene>
    <name evidence="2" type="ORF">CKY39_08025</name>
</gene>
<evidence type="ECO:0000313" key="3">
    <source>
        <dbReference type="Proteomes" id="UP000217154"/>
    </source>
</evidence>
<feature type="region of interest" description="Disordered" evidence="1">
    <location>
        <begin position="241"/>
        <end position="267"/>
    </location>
</feature>
<dbReference type="Proteomes" id="UP000217154">
    <property type="component" value="Chromosome"/>
</dbReference>
<dbReference type="EMBL" id="CP023284">
    <property type="protein sequence ID" value="ATA53162.1"/>
    <property type="molecule type" value="Genomic_DNA"/>
</dbReference>
<evidence type="ECO:0000313" key="2">
    <source>
        <dbReference type="EMBL" id="ATA53162.1"/>
    </source>
</evidence>
<accession>A0A250DFY7</accession>
<dbReference type="KEGG" id="vbo:CKY39_08025"/>
<name>A0A250DFY7_9BURK</name>
<feature type="region of interest" description="Disordered" evidence="1">
    <location>
        <begin position="285"/>
        <end position="304"/>
    </location>
</feature>
<sequence length="325" mass="36228">MAVVATTLGLTGCGYSTNSERAVKNATIDELMAATMLQRHHGQSDFSNRVSAIRAKSDGKFDVAVSRLSDSKEVSDLKISRPGPPAPKGDGIVGQYVHYEFRLGGKYDVKARFLVEVRTYGFLSLAHWPALDGLTVSREGVPVYSGLGVRDLELLHRMIAEQDVTPYLDGAWKLVQAEKARAAVEQERLGQEKLARQQAEDARRQADDAKRQEIQRLDEEKRAQAEKEHLAMLDAIHADQAAKSGVTSTPQPGPSAQAKPAESALDQEAQRIEVLAREQAKAWMDTHWKDNPRDNEANNKRTYDMNYRRKVNEFSSKLRRESGKS</sequence>
<organism evidence="2 3">
    <name type="scientific">Variovorax boronicumulans</name>
    <dbReference type="NCBI Taxonomy" id="436515"/>
    <lineage>
        <taxon>Bacteria</taxon>
        <taxon>Pseudomonadati</taxon>
        <taxon>Pseudomonadota</taxon>
        <taxon>Betaproteobacteria</taxon>
        <taxon>Burkholderiales</taxon>
        <taxon>Comamonadaceae</taxon>
        <taxon>Variovorax</taxon>
    </lineage>
</organism>
<reference evidence="2 3" key="1">
    <citation type="submission" date="2017-09" db="EMBL/GenBank/DDBJ databases">
        <title>The diverse metabolic capabilities of V. boronicumulans make it an excellent choice for continued studies on novel biodegradation.</title>
        <authorList>
            <person name="Sun S."/>
        </authorList>
    </citation>
    <scope>NUCLEOTIDE SEQUENCE [LARGE SCALE GENOMIC DNA]</scope>
    <source>
        <strain evidence="2 3">J1</strain>
    </source>
</reference>
<evidence type="ECO:0000256" key="1">
    <source>
        <dbReference type="SAM" id="MobiDB-lite"/>
    </source>
</evidence>
<protein>
    <submittedName>
        <fullName evidence="2">Uncharacterized protein</fullName>
    </submittedName>
</protein>
<dbReference type="AlphaFoldDB" id="A0A250DFY7"/>
<proteinExistence type="predicted"/>